<sequence length="70" mass="8140">MQSAGRKRFRAPLGDVSNSNALDSQNVGSIELKMQREKIRNTSMTNDQRNERNKKRREAYKRKKADTSNK</sequence>
<dbReference type="AlphaFoldDB" id="A0A8T0WTJ6"/>
<feature type="compositionally biased region" description="Basic residues" evidence="1">
    <location>
        <begin position="1"/>
        <end position="10"/>
    </location>
</feature>
<feature type="compositionally biased region" description="Polar residues" evidence="1">
    <location>
        <begin position="16"/>
        <end position="28"/>
    </location>
</feature>
<evidence type="ECO:0000256" key="1">
    <source>
        <dbReference type="SAM" id="MobiDB-lite"/>
    </source>
</evidence>
<proteinExistence type="predicted"/>
<dbReference type="Proteomes" id="UP000823388">
    <property type="component" value="Chromosome 2K"/>
</dbReference>
<feature type="region of interest" description="Disordered" evidence="1">
    <location>
        <begin position="1"/>
        <end position="70"/>
    </location>
</feature>
<protein>
    <submittedName>
        <fullName evidence="2">Uncharacterized protein</fullName>
    </submittedName>
</protein>
<keyword evidence="3" id="KW-1185">Reference proteome</keyword>
<gene>
    <name evidence="2" type="ORF">PVAP13_2KG516405</name>
</gene>
<evidence type="ECO:0000313" key="3">
    <source>
        <dbReference type="Proteomes" id="UP000823388"/>
    </source>
</evidence>
<name>A0A8T0WTJ6_PANVG</name>
<reference evidence="2" key="1">
    <citation type="submission" date="2020-05" db="EMBL/GenBank/DDBJ databases">
        <title>WGS assembly of Panicum virgatum.</title>
        <authorList>
            <person name="Lovell J.T."/>
            <person name="Jenkins J."/>
            <person name="Shu S."/>
            <person name="Juenger T.E."/>
            <person name="Schmutz J."/>
        </authorList>
    </citation>
    <scope>NUCLEOTIDE SEQUENCE</scope>
    <source>
        <strain evidence="2">AP13</strain>
    </source>
</reference>
<accession>A0A8T0WTJ6</accession>
<evidence type="ECO:0000313" key="2">
    <source>
        <dbReference type="EMBL" id="KAG2646559.1"/>
    </source>
</evidence>
<dbReference type="EMBL" id="CM029039">
    <property type="protein sequence ID" value="KAG2646559.1"/>
    <property type="molecule type" value="Genomic_DNA"/>
</dbReference>
<comment type="caution">
    <text evidence="2">The sequence shown here is derived from an EMBL/GenBank/DDBJ whole genome shotgun (WGS) entry which is preliminary data.</text>
</comment>
<organism evidence="2 3">
    <name type="scientific">Panicum virgatum</name>
    <name type="common">Blackwell switchgrass</name>
    <dbReference type="NCBI Taxonomy" id="38727"/>
    <lineage>
        <taxon>Eukaryota</taxon>
        <taxon>Viridiplantae</taxon>
        <taxon>Streptophyta</taxon>
        <taxon>Embryophyta</taxon>
        <taxon>Tracheophyta</taxon>
        <taxon>Spermatophyta</taxon>
        <taxon>Magnoliopsida</taxon>
        <taxon>Liliopsida</taxon>
        <taxon>Poales</taxon>
        <taxon>Poaceae</taxon>
        <taxon>PACMAD clade</taxon>
        <taxon>Panicoideae</taxon>
        <taxon>Panicodae</taxon>
        <taxon>Paniceae</taxon>
        <taxon>Panicinae</taxon>
        <taxon>Panicum</taxon>
        <taxon>Panicum sect. Hiantes</taxon>
    </lineage>
</organism>
<feature type="compositionally biased region" description="Basic residues" evidence="1">
    <location>
        <begin position="52"/>
        <end position="64"/>
    </location>
</feature>